<evidence type="ECO:0000256" key="1">
    <source>
        <dbReference type="ARBA" id="ARBA00022908"/>
    </source>
</evidence>
<keyword evidence="1" id="KW-0229">DNA integration</keyword>
<dbReference type="InterPro" id="IPR036162">
    <property type="entry name" value="Resolvase-like_N_sf"/>
</dbReference>
<dbReference type="PROSITE" id="PS00397">
    <property type="entry name" value="RECOMBINASES_1"/>
    <property type="match status" value="1"/>
</dbReference>
<sequence length="267" mass="30856">MKEYGYIRVSTKEQNEARQFEAMKRAGIKTKQLLMDKQSGADFERPQYQKLLKKLRRGDSLFVKSIDRIGRNYTEIKEQWRMLTQEMGVDIIVLDMPLLDTRKHKDLTGTLIADIVLQLLSYVAEVERNNIKERQAEGIAVAKKQGKHLGRKPLTIPEGFEPVCQRWLKGEISQNKAAALLGVSGGTFKRWVTQSGQYPIPLQMRNGRKIKSEHFAAVYEKWKRKEIKTKDAAKVLRVSPPTFLKWAHEEDAKEIESNKKECKKNSL</sequence>
<dbReference type="SUPFAM" id="SSF53041">
    <property type="entry name" value="Resolvase-like"/>
    <property type="match status" value="1"/>
</dbReference>
<keyword evidence="3" id="KW-0233">DNA recombination</keyword>
<gene>
    <name evidence="7" type="ORF">H0N91_19655</name>
</gene>
<evidence type="ECO:0000259" key="6">
    <source>
        <dbReference type="PROSITE" id="PS51736"/>
    </source>
</evidence>
<reference evidence="7 8" key="1">
    <citation type="submission" date="2020-07" db="EMBL/GenBank/DDBJ databases">
        <title>Organ Donor 1.</title>
        <authorList>
            <person name="Marsh A.J."/>
            <person name="Azcarate-Peril M.A."/>
        </authorList>
    </citation>
    <scope>NUCLEOTIDE SEQUENCE [LARGE SCALE GENOMIC DNA]</scope>
    <source>
        <strain evidence="7 8">AMC0717</strain>
    </source>
</reference>
<organism evidence="7 8">
    <name type="scientific">Eubacterium callanderi</name>
    <dbReference type="NCBI Taxonomy" id="53442"/>
    <lineage>
        <taxon>Bacteria</taxon>
        <taxon>Bacillati</taxon>
        <taxon>Bacillota</taxon>
        <taxon>Clostridia</taxon>
        <taxon>Eubacteriales</taxon>
        <taxon>Eubacteriaceae</taxon>
        <taxon>Eubacterium</taxon>
    </lineage>
</organism>
<evidence type="ECO:0000256" key="5">
    <source>
        <dbReference type="PROSITE-ProRule" id="PRU10137"/>
    </source>
</evidence>
<dbReference type="Gene3D" id="3.40.50.1390">
    <property type="entry name" value="Resolvase, N-terminal catalytic domain"/>
    <property type="match status" value="1"/>
</dbReference>
<dbReference type="CDD" id="cd03768">
    <property type="entry name" value="SR_ResInv"/>
    <property type="match status" value="1"/>
</dbReference>
<evidence type="ECO:0000256" key="4">
    <source>
        <dbReference type="PIRSR" id="PIRSR606118-50"/>
    </source>
</evidence>
<dbReference type="InterPro" id="IPR050639">
    <property type="entry name" value="SSR_resolvase"/>
</dbReference>
<evidence type="ECO:0000256" key="2">
    <source>
        <dbReference type="ARBA" id="ARBA00023125"/>
    </source>
</evidence>
<evidence type="ECO:0000313" key="7">
    <source>
        <dbReference type="EMBL" id="NZA40286.1"/>
    </source>
</evidence>
<comment type="caution">
    <text evidence="7">The sequence shown here is derived from an EMBL/GenBank/DDBJ whole genome shotgun (WGS) entry which is preliminary data.</text>
</comment>
<dbReference type="GO" id="GO:0015074">
    <property type="term" value="P:DNA integration"/>
    <property type="evidence" value="ECO:0007669"/>
    <property type="project" value="UniProtKB-KW"/>
</dbReference>
<proteinExistence type="predicted"/>
<dbReference type="PANTHER" id="PTHR30461:SF2">
    <property type="entry name" value="SERINE RECOMBINASE PINE-RELATED"/>
    <property type="match status" value="1"/>
</dbReference>
<dbReference type="Pfam" id="PF00239">
    <property type="entry name" value="Resolvase"/>
    <property type="match status" value="1"/>
</dbReference>
<accession>A0A1I5FKK5</accession>
<name>A0A1I5FKK5_9FIRM</name>
<feature type="active site" description="O-(5'-phospho-DNA)-serine intermediate" evidence="4 5">
    <location>
        <position position="10"/>
    </location>
</feature>
<evidence type="ECO:0000256" key="3">
    <source>
        <dbReference type="ARBA" id="ARBA00023172"/>
    </source>
</evidence>
<dbReference type="GO" id="GO:0000150">
    <property type="term" value="F:DNA strand exchange activity"/>
    <property type="evidence" value="ECO:0007669"/>
    <property type="project" value="InterPro"/>
</dbReference>
<dbReference type="PROSITE" id="PS51736">
    <property type="entry name" value="RECOMBINASES_3"/>
    <property type="match status" value="1"/>
</dbReference>
<feature type="domain" description="Resolvase/invertase-type recombinase catalytic" evidence="6">
    <location>
        <begin position="2"/>
        <end position="146"/>
    </location>
</feature>
<dbReference type="AlphaFoldDB" id="A0A1I5FKK5"/>
<dbReference type="InterPro" id="IPR006119">
    <property type="entry name" value="Resolv_N"/>
</dbReference>
<dbReference type="EMBL" id="JACCKS010000041">
    <property type="protein sequence ID" value="NZA40286.1"/>
    <property type="molecule type" value="Genomic_DNA"/>
</dbReference>
<evidence type="ECO:0000313" key="8">
    <source>
        <dbReference type="Proteomes" id="UP000586254"/>
    </source>
</evidence>
<dbReference type="SMART" id="SM00857">
    <property type="entry name" value="Resolvase"/>
    <property type="match status" value="1"/>
</dbReference>
<dbReference type="RefSeq" id="WP_090410619.1">
    <property type="nucleotide sequence ID" value="NZ_CAJKZB010000012.1"/>
</dbReference>
<dbReference type="Proteomes" id="UP000586254">
    <property type="component" value="Unassembled WGS sequence"/>
</dbReference>
<dbReference type="GO" id="GO:0003677">
    <property type="term" value="F:DNA binding"/>
    <property type="evidence" value="ECO:0007669"/>
    <property type="project" value="UniProtKB-KW"/>
</dbReference>
<protein>
    <submittedName>
        <fullName evidence="7">Recombinase family protein</fullName>
    </submittedName>
</protein>
<dbReference type="PANTHER" id="PTHR30461">
    <property type="entry name" value="DNA-INVERTASE FROM LAMBDOID PROPHAGE"/>
    <property type="match status" value="1"/>
</dbReference>
<dbReference type="InterPro" id="IPR006118">
    <property type="entry name" value="Recombinase_CS"/>
</dbReference>
<keyword evidence="2" id="KW-0238">DNA-binding</keyword>